<dbReference type="GO" id="GO:0004896">
    <property type="term" value="F:cytokine receptor activity"/>
    <property type="evidence" value="ECO:0007669"/>
    <property type="project" value="TreeGrafter"/>
</dbReference>
<keyword evidence="7" id="KW-0325">Glycoprotein</keyword>
<dbReference type="AlphaFoldDB" id="A0A6P8ERS4"/>
<evidence type="ECO:0000256" key="7">
    <source>
        <dbReference type="ARBA" id="ARBA00023180"/>
    </source>
</evidence>
<protein>
    <submittedName>
        <fullName evidence="12">Uncharacterized protein LOC116218220 isoform X1</fullName>
    </submittedName>
</protein>
<keyword evidence="3 10" id="KW-0732">Signal</keyword>
<sequence>MCVCPLWQALSLWVIFSVHVVSEEGDYKSLQNFSQQCSNGQLDKALLPLQGISLFLTNDSGVMEHKNSTYIVDYSIDEDIPALLDVFSGRLPPLNISCIVDMQNHLNFSWDTSGVPEHAQYSVSYLLCRDGEKVLESPKERLPSPVFSTVLGNQTHQDHIILQLNVSYPGVWYIQTQKWEILTVEKLDPPQFINTTIQSDQLYLKWDLPKSKHTKNPSCFRYELRINDEVRYLSKKLSHSEPNIDQTRTYKIQMRVKMLSFPCRGSIYWSDWTSVLNLGPLILQPDFHIGVMVTIALGLPMSLLAILLLCKFRIFYKLFPPIPGPSIKIKGLLEKDITSHNYQIISHKCVEEVTEVEVKEDEEEEEDEDEYENEEERL</sequence>
<comment type="subcellular location">
    <subcellularLocation>
        <location evidence="1">Membrane</location>
        <topology evidence="1">Single-pass type I membrane protein</topology>
    </subcellularLocation>
</comment>
<keyword evidence="6" id="KW-0675">Receptor</keyword>
<evidence type="ECO:0000256" key="10">
    <source>
        <dbReference type="SAM" id="SignalP"/>
    </source>
</evidence>
<feature type="region of interest" description="Disordered" evidence="8">
    <location>
        <begin position="355"/>
        <end position="378"/>
    </location>
</feature>
<dbReference type="OrthoDB" id="9835959at2759"/>
<accession>A0A6P8ERS4</accession>
<evidence type="ECO:0000256" key="6">
    <source>
        <dbReference type="ARBA" id="ARBA00023170"/>
    </source>
</evidence>
<feature type="chain" id="PRO_5028281897" evidence="10">
    <location>
        <begin position="24"/>
        <end position="378"/>
    </location>
</feature>
<gene>
    <name evidence="12" type="primary">LOC116218220</name>
</gene>
<feature type="signal peptide" evidence="10">
    <location>
        <begin position="1"/>
        <end position="23"/>
    </location>
</feature>
<keyword evidence="5 9" id="KW-0472">Membrane</keyword>
<keyword evidence="4 9" id="KW-1133">Transmembrane helix</keyword>
<reference evidence="12" key="1">
    <citation type="submission" date="2025-08" db="UniProtKB">
        <authorList>
            <consortium name="RefSeq"/>
        </authorList>
    </citation>
    <scope>IDENTIFICATION</scope>
</reference>
<dbReference type="GeneID" id="116218220"/>
<dbReference type="InterPro" id="IPR013783">
    <property type="entry name" value="Ig-like_fold"/>
</dbReference>
<evidence type="ECO:0000256" key="5">
    <source>
        <dbReference type="ARBA" id="ARBA00023136"/>
    </source>
</evidence>
<dbReference type="Proteomes" id="UP000515152">
    <property type="component" value="Chromosome 21"/>
</dbReference>
<evidence type="ECO:0000313" key="12">
    <source>
        <dbReference type="RefSeq" id="XP_031414770.1"/>
    </source>
</evidence>
<evidence type="ECO:0000256" key="4">
    <source>
        <dbReference type="ARBA" id="ARBA00022989"/>
    </source>
</evidence>
<organism evidence="11 12">
    <name type="scientific">Clupea harengus</name>
    <name type="common">Atlantic herring</name>
    <dbReference type="NCBI Taxonomy" id="7950"/>
    <lineage>
        <taxon>Eukaryota</taxon>
        <taxon>Metazoa</taxon>
        <taxon>Chordata</taxon>
        <taxon>Craniata</taxon>
        <taxon>Vertebrata</taxon>
        <taxon>Euteleostomi</taxon>
        <taxon>Actinopterygii</taxon>
        <taxon>Neopterygii</taxon>
        <taxon>Teleostei</taxon>
        <taxon>Clupei</taxon>
        <taxon>Clupeiformes</taxon>
        <taxon>Clupeoidei</taxon>
        <taxon>Clupeidae</taxon>
        <taxon>Clupea</taxon>
    </lineage>
</organism>
<feature type="transmembrane region" description="Helical" evidence="9">
    <location>
        <begin position="287"/>
        <end position="310"/>
    </location>
</feature>
<evidence type="ECO:0000256" key="1">
    <source>
        <dbReference type="ARBA" id="ARBA00004479"/>
    </source>
</evidence>
<evidence type="ECO:0000313" key="11">
    <source>
        <dbReference type="Proteomes" id="UP000515152"/>
    </source>
</evidence>
<keyword evidence="2 9" id="KW-0812">Transmembrane</keyword>
<name>A0A6P8ERS4_CLUHA</name>
<keyword evidence="11" id="KW-1185">Reference proteome</keyword>
<dbReference type="RefSeq" id="XP_031414770.1">
    <property type="nucleotide sequence ID" value="XM_031558910.2"/>
</dbReference>
<evidence type="ECO:0000256" key="8">
    <source>
        <dbReference type="SAM" id="MobiDB-lite"/>
    </source>
</evidence>
<evidence type="ECO:0000256" key="3">
    <source>
        <dbReference type="ARBA" id="ARBA00022729"/>
    </source>
</evidence>
<dbReference type="PANTHER" id="PTHR23037:SF46">
    <property type="entry name" value="INTERLEUKIN 5 RECEPTOR SUBUNIT ALPHA"/>
    <property type="match status" value="1"/>
</dbReference>
<dbReference type="KEGG" id="char:116218220"/>
<dbReference type="SUPFAM" id="SSF49265">
    <property type="entry name" value="Fibronectin type III"/>
    <property type="match status" value="1"/>
</dbReference>
<dbReference type="InterPro" id="IPR036116">
    <property type="entry name" value="FN3_sf"/>
</dbReference>
<dbReference type="Gene3D" id="2.60.40.10">
    <property type="entry name" value="Immunoglobulins"/>
    <property type="match status" value="1"/>
</dbReference>
<evidence type="ECO:0000256" key="9">
    <source>
        <dbReference type="SAM" id="Phobius"/>
    </source>
</evidence>
<evidence type="ECO:0000256" key="2">
    <source>
        <dbReference type="ARBA" id="ARBA00022692"/>
    </source>
</evidence>
<dbReference type="PANTHER" id="PTHR23037">
    <property type="entry name" value="CYTOKINE RECEPTOR"/>
    <property type="match status" value="1"/>
</dbReference>
<proteinExistence type="predicted"/>
<dbReference type="GO" id="GO:0009897">
    <property type="term" value="C:external side of plasma membrane"/>
    <property type="evidence" value="ECO:0007669"/>
    <property type="project" value="TreeGrafter"/>
</dbReference>